<keyword evidence="6" id="KW-1185">Reference proteome</keyword>
<dbReference type="SMART" id="SM00418">
    <property type="entry name" value="HTH_ARSR"/>
    <property type="match status" value="1"/>
</dbReference>
<organism evidence="5 6">
    <name type="scientific">Fusicatenibacter saccharivorans</name>
    <dbReference type="NCBI Taxonomy" id="1150298"/>
    <lineage>
        <taxon>Bacteria</taxon>
        <taxon>Bacillati</taxon>
        <taxon>Bacillota</taxon>
        <taxon>Clostridia</taxon>
        <taxon>Lachnospirales</taxon>
        <taxon>Lachnospiraceae</taxon>
        <taxon>Fusicatenibacter</taxon>
    </lineage>
</organism>
<gene>
    <name evidence="5" type="ORF">G5B05_00970</name>
</gene>
<dbReference type="InterPro" id="IPR051011">
    <property type="entry name" value="Metal_resp_trans_reg"/>
</dbReference>
<dbReference type="PANTHER" id="PTHR43132">
    <property type="entry name" value="ARSENICAL RESISTANCE OPERON REPRESSOR ARSR-RELATED"/>
    <property type="match status" value="1"/>
</dbReference>
<reference evidence="5 6" key="1">
    <citation type="journal article" date="2020" name="Cell Host Microbe">
        <title>Functional and Genomic Variation between Human-Derived Isolates of Lachnospiraceae Reveals Inter- and Intra-Species Diversity.</title>
        <authorList>
            <person name="Sorbara M.T."/>
            <person name="Littmann E.R."/>
            <person name="Fontana E."/>
            <person name="Moody T.U."/>
            <person name="Kohout C.E."/>
            <person name="Gjonbalaj M."/>
            <person name="Eaton V."/>
            <person name="Seok R."/>
            <person name="Leiner I.M."/>
            <person name="Pamer E.G."/>
        </authorList>
    </citation>
    <scope>NUCLEOTIDE SEQUENCE [LARGE SCALE GENOMIC DNA]</scope>
    <source>
        <strain evidence="5 6">MSK.14.54</strain>
    </source>
</reference>
<dbReference type="PROSITE" id="PS50987">
    <property type="entry name" value="HTH_ARSR_2"/>
    <property type="match status" value="1"/>
</dbReference>
<evidence type="ECO:0000256" key="1">
    <source>
        <dbReference type="ARBA" id="ARBA00023015"/>
    </source>
</evidence>
<dbReference type="NCBIfam" id="NF033788">
    <property type="entry name" value="HTH_metalloreg"/>
    <property type="match status" value="1"/>
</dbReference>
<dbReference type="SUPFAM" id="SSF46785">
    <property type="entry name" value="Winged helix' DNA-binding domain"/>
    <property type="match status" value="1"/>
</dbReference>
<name>A0ABX2GBB6_9FIRM</name>
<evidence type="ECO:0000256" key="3">
    <source>
        <dbReference type="ARBA" id="ARBA00023163"/>
    </source>
</evidence>
<dbReference type="PRINTS" id="PR00778">
    <property type="entry name" value="HTHARSR"/>
</dbReference>
<evidence type="ECO:0000313" key="6">
    <source>
        <dbReference type="Proteomes" id="UP000768180"/>
    </source>
</evidence>
<keyword evidence="1" id="KW-0805">Transcription regulation</keyword>
<dbReference type="Pfam" id="PF01022">
    <property type="entry name" value="HTH_5"/>
    <property type="match status" value="1"/>
</dbReference>
<dbReference type="PANTHER" id="PTHR43132:SF6">
    <property type="entry name" value="HTH-TYPE TRANSCRIPTIONAL REPRESSOR CZRA"/>
    <property type="match status" value="1"/>
</dbReference>
<comment type="caution">
    <text evidence="5">The sequence shown here is derived from an EMBL/GenBank/DDBJ whole genome shotgun (WGS) entry which is preliminary data.</text>
</comment>
<dbReference type="InterPro" id="IPR036390">
    <property type="entry name" value="WH_DNA-bd_sf"/>
</dbReference>
<keyword evidence="3" id="KW-0804">Transcription</keyword>
<dbReference type="InterPro" id="IPR011991">
    <property type="entry name" value="ArsR-like_HTH"/>
</dbReference>
<dbReference type="Proteomes" id="UP000768180">
    <property type="component" value="Unassembled WGS sequence"/>
</dbReference>
<dbReference type="CDD" id="cd00090">
    <property type="entry name" value="HTH_ARSR"/>
    <property type="match status" value="1"/>
</dbReference>
<proteinExistence type="predicted"/>
<evidence type="ECO:0000256" key="2">
    <source>
        <dbReference type="ARBA" id="ARBA00023125"/>
    </source>
</evidence>
<protein>
    <submittedName>
        <fullName evidence="5">Winged helix-turn-helix transcriptional regulator</fullName>
    </submittedName>
</protein>
<keyword evidence="2" id="KW-0238">DNA-binding</keyword>
<dbReference type="InterPro" id="IPR036388">
    <property type="entry name" value="WH-like_DNA-bd_sf"/>
</dbReference>
<evidence type="ECO:0000259" key="4">
    <source>
        <dbReference type="PROSITE" id="PS50987"/>
    </source>
</evidence>
<dbReference type="RefSeq" id="WP_173829424.1">
    <property type="nucleotide sequence ID" value="NZ_JAAITQ010000001.1"/>
</dbReference>
<dbReference type="InterPro" id="IPR001845">
    <property type="entry name" value="HTH_ArsR_DNA-bd_dom"/>
</dbReference>
<dbReference type="EMBL" id="JAAITQ010000001">
    <property type="protein sequence ID" value="NSE15018.1"/>
    <property type="molecule type" value="Genomic_DNA"/>
</dbReference>
<feature type="domain" description="HTH arsR-type" evidence="4">
    <location>
        <begin position="22"/>
        <end position="120"/>
    </location>
</feature>
<dbReference type="Gene3D" id="1.10.10.10">
    <property type="entry name" value="Winged helix-like DNA-binding domain superfamily/Winged helix DNA-binding domain"/>
    <property type="match status" value="1"/>
</dbReference>
<evidence type="ECO:0000313" key="5">
    <source>
        <dbReference type="EMBL" id="NSE15018.1"/>
    </source>
</evidence>
<sequence length="128" mass="14558">MIQNPLPHDHGQTIEQELEHMPSVENFQTVADIFKQLGDGSRIRIFWLLCHCEECVINLSAMVNMSSPAVSHHLKQLKSAGLIVSRRDGKEVYYKAADTEQARNIHHMIEWLVKIACPSQVEKQKGTP</sequence>
<accession>A0ABX2GBB6</accession>